<evidence type="ECO:0000256" key="4">
    <source>
        <dbReference type="ARBA" id="ARBA00022516"/>
    </source>
</evidence>
<dbReference type="NCBIfam" id="TIGR03150">
    <property type="entry name" value="fabF"/>
    <property type="match status" value="1"/>
</dbReference>
<comment type="pathway">
    <text evidence="1">Lipid metabolism; fatty acid biosynthesis.</text>
</comment>
<organism evidence="14 15">
    <name type="scientific">Fraxinus pennsylvanica</name>
    <dbReference type="NCBI Taxonomy" id="56036"/>
    <lineage>
        <taxon>Eukaryota</taxon>
        <taxon>Viridiplantae</taxon>
        <taxon>Streptophyta</taxon>
        <taxon>Embryophyta</taxon>
        <taxon>Tracheophyta</taxon>
        <taxon>Spermatophyta</taxon>
        <taxon>Magnoliopsida</taxon>
        <taxon>eudicotyledons</taxon>
        <taxon>Gunneridae</taxon>
        <taxon>Pentapetalae</taxon>
        <taxon>asterids</taxon>
        <taxon>lamiids</taxon>
        <taxon>Lamiales</taxon>
        <taxon>Oleaceae</taxon>
        <taxon>Oleeae</taxon>
        <taxon>Fraxinus</taxon>
    </lineage>
</organism>
<dbReference type="Pfam" id="PF02801">
    <property type="entry name" value="Ketoacyl-synt_C"/>
    <property type="match status" value="1"/>
</dbReference>
<evidence type="ECO:0000256" key="8">
    <source>
        <dbReference type="ARBA" id="ARBA00023160"/>
    </source>
</evidence>
<evidence type="ECO:0000256" key="12">
    <source>
        <dbReference type="RuleBase" id="RU003694"/>
    </source>
</evidence>
<comment type="similarity">
    <text evidence="2 12">Belongs to the thiolase-like superfamily. Beta-ketoacyl-ACP synthases family.</text>
</comment>
<keyword evidence="8" id="KW-0275">Fatty acid biosynthesis</keyword>
<dbReference type="FunFam" id="3.40.47.10:FF:000015">
    <property type="entry name" value="3-oxoacyl-[acyl-carrier-protein] synthase, mitochondrial"/>
    <property type="match status" value="1"/>
</dbReference>
<protein>
    <recommendedName>
        <fullName evidence="11">3-oxoacyl-[acyl-carrier-protein] synthase, mitochondrial</fullName>
        <ecNumber evidence="3">2.3.1.41</ecNumber>
    </recommendedName>
    <alternativeName>
        <fullName evidence="10">Beta-ketoacyl-ACP synthase</fullName>
    </alternativeName>
</protein>
<evidence type="ECO:0000259" key="13">
    <source>
        <dbReference type="PROSITE" id="PS52004"/>
    </source>
</evidence>
<keyword evidence="9" id="KW-0012">Acyltransferase</keyword>
<dbReference type="FunFam" id="3.40.47.10:FF:000024">
    <property type="entry name" value="3-oxoacyl-[acyl-carrier-protein] synthase, mitochondrial"/>
    <property type="match status" value="1"/>
</dbReference>
<keyword evidence="7" id="KW-0443">Lipid metabolism</keyword>
<feature type="domain" description="Ketosynthase family 3 (KS3)" evidence="13">
    <location>
        <begin position="115"/>
        <end position="548"/>
    </location>
</feature>
<keyword evidence="6" id="KW-0276">Fatty acid metabolism</keyword>
<evidence type="ECO:0000256" key="11">
    <source>
        <dbReference type="ARBA" id="ARBA00072686"/>
    </source>
</evidence>
<reference evidence="14" key="1">
    <citation type="submission" date="2023-05" db="EMBL/GenBank/DDBJ databases">
        <authorList>
            <person name="Huff M."/>
        </authorList>
    </citation>
    <scope>NUCLEOTIDE SEQUENCE</scope>
</reference>
<dbReference type="NCBIfam" id="NF005589">
    <property type="entry name" value="PRK07314.1"/>
    <property type="match status" value="1"/>
</dbReference>
<dbReference type="Gene3D" id="3.40.47.10">
    <property type="match status" value="2"/>
</dbReference>
<dbReference type="GO" id="GO:0004315">
    <property type="term" value="F:3-oxoacyl-[acyl-carrier-protein] synthase activity"/>
    <property type="evidence" value="ECO:0007669"/>
    <property type="project" value="UniProtKB-EC"/>
</dbReference>
<dbReference type="CDD" id="cd00834">
    <property type="entry name" value="KAS_I_II"/>
    <property type="match status" value="1"/>
</dbReference>
<dbReference type="InterPro" id="IPR018201">
    <property type="entry name" value="Ketoacyl_synth_AS"/>
</dbReference>
<keyword evidence="5 12" id="KW-0808">Transferase</keyword>
<dbReference type="Pfam" id="PF00109">
    <property type="entry name" value="ketoacyl-synt"/>
    <property type="match status" value="1"/>
</dbReference>
<dbReference type="InterPro" id="IPR017568">
    <property type="entry name" value="3-oxoacyl-ACP_synth-2"/>
</dbReference>
<dbReference type="InterPro" id="IPR014031">
    <property type="entry name" value="Ketoacyl_synth_C"/>
</dbReference>
<dbReference type="SMART" id="SM00825">
    <property type="entry name" value="PKS_KS"/>
    <property type="match status" value="1"/>
</dbReference>
<name>A0AAD2A6Y7_9LAMI</name>
<evidence type="ECO:0000256" key="9">
    <source>
        <dbReference type="ARBA" id="ARBA00023315"/>
    </source>
</evidence>
<evidence type="ECO:0000313" key="15">
    <source>
        <dbReference type="Proteomes" id="UP000834106"/>
    </source>
</evidence>
<evidence type="ECO:0000256" key="2">
    <source>
        <dbReference type="ARBA" id="ARBA00008467"/>
    </source>
</evidence>
<evidence type="ECO:0000256" key="7">
    <source>
        <dbReference type="ARBA" id="ARBA00023098"/>
    </source>
</evidence>
<dbReference type="InterPro" id="IPR016039">
    <property type="entry name" value="Thiolase-like"/>
</dbReference>
<evidence type="ECO:0000256" key="6">
    <source>
        <dbReference type="ARBA" id="ARBA00022832"/>
    </source>
</evidence>
<dbReference type="PANTHER" id="PTHR11712:SF297">
    <property type="entry name" value="3-OXOACYL-[ACYL-CARRIER-PROTEIN] SYNTHASE, MITOCHONDRIAL"/>
    <property type="match status" value="1"/>
</dbReference>
<dbReference type="AlphaFoldDB" id="A0AAD2A6Y7"/>
<keyword evidence="4" id="KW-0444">Lipid biosynthesis</keyword>
<dbReference type="PROSITE" id="PS52004">
    <property type="entry name" value="KS3_2"/>
    <property type="match status" value="1"/>
</dbReference>
<evidence type="ECO:0000256" key="10">
    <source>
        <dbReference type="ARBA" id="ARBA00044350"/>
    </source>
</evidence>
<dbReference type="Proteomes" id="UP000834106">
    <property type="component" value="Chromosome 19"/>
</dbReference>
<dbReference type="GO" id="GO:0005739">
    <property type="term" value="C:mitochondrion"/>
    <property type="evidence" value="ECO:0007669"/>
    <property type="project" value="TreeGrafter"/>
</dbReference>
<dbReference type="SUPFAM" id="SSF53901">
    <property type="entry name" value="Thiolase-like"/>
    <property type="match status" value="2"/>
</dbReference>
<dbReference type="PROSITE" id="PS00606">
    <property type="entry name" value="KS3_1"/>
    <property type="match status" value="1"/>
</dbReference>
<accession>A0AAD2A6Y7</accession>
<dbReference type="PANTHER" id="PTHR11712">
    <property type="entry name" value="POLYKETIDE SYNTHASE-RELATED"/>
    <property type="match status" value="1"/>
</dbReference>
<evidence type="ECO:0000256" key="3">
    <source>
        <dbReference type="ARBA" id="ARBA00013191"/>
    </source>
</evidence>
<dbReference type="InterPro" id="IPR000794">
    <property type="entry name" value="Beta-ketoacyl_synthase"/>
</dbReference>
<gene>
    <name evidence="14" type="ORF">FPE_LOCUS30015</name>
</gene>
<dbReference type="EC" id="2.3.1.41" evidence="3"/>
<dbReference type="EMBL" id="OU503054">
    <property type="protein sequence ID" value="CAI9782585.1"/>
    <property type="molecule type" value="Genomic_DNA"/>
</dbReference>
<dbReference type="InterPro" id="IPR014030">
    <property type="entry name" value="Ketoacyl_synth_N"/>
</dbReference>
<evidence type="ECO:0000313" key="14">
    <source>
        <dbReference type="EMBL" id="CAI9782585.1"/>
    </source>
</evidence>
<sequence>MSSSSSRVSRAVTVNLHGLAEIQNHRLINPVAAAAPKSKDSKPFGLQSQLHSFAVDVADSQAAFNFGSSLESLLLLCLPQMELARRNCCRFVSSNIQFSRFFSCGPFDPPPLIPPRRVVVTGLGMVTPLGSGVETTWKRLLEGECGIRSITVEDLKMNAFDMETQLRTFDQLTSKVAAVVPYGTNSHEFNEELWLNSKDHRSIARFIGYALCAADEALRDANWMPTNQNEKEQTGVSIGAGTGSISDVLDASRMICEKHVRRLSPFFVPRILINMASGHVSMKYGFQGPNHAAVTACATGAHSIGDAARMIQFGDVDVMVAGGTEASIDALSIAGFCRSRALTTKHNAAPREASRPFDCGRDGFVMGEGSGIVVLEELEHAKKRGAKLYAEVRGYGMSGDAYHITQPHSDGRGAILAMTRALKQSGLDPNQVDYVNAHATSTPLGDAVEAKAIQSLFSSHAVSGALALSSTKGAIGHLLGAAGAVEAIFSILAIHHGVAPLTLNLTKPDPVFNGSFMPLTASKRMTIRAALSNSFGFGGTNASLLFASIS</sequence>
<dbReference type="InterPro" id="IPR020841">
    <property type="entry name" value="PKS_Beta-ketoAc_synthase_dom"/>
</dbReference>
<proteinExistence type="inferred from homology"/>
<evidence type="ECO:0000256" key="1">
    <source>
        <dbReference type="ARBA" id="ARBA00005194"/>
    </source>
</evidence>
<dbReference type="GO" id="GO:0006633">
    <property type="term" value="P:fatty acid biosynthetic process"/>
    <property type="evidence" value="ECO:0007669"/>
    <property type="project" value="UniProtKB-KW"/>
</dbReference>
<evidence type="ECO:0000256" key="5">
    <source>
        <dbReference type="ARBA" id="ARBA00022679"/>
    </source>
</evidence>
<keyword evidence="15" id="KW-1185">Reference proteome</keyword>